<evidence type="ECO:0000313" key="2">
    <source>
        <dbReference type="EMBL" id="BBY25812.1"/>
    </source>
</evidence>
<dbReference type="EMBL" id="AP022587">
    <property type="protein sequence ID" value="BBY25812.1"/>
    <property type="molecule type" value="Genomic_DNA"/>
</dbReference>
<sequence>MSSTITELTERTREAAEAMYGSVTRGDLETFMSYVSPSVAIVEPDYLPYGGRYQGLDGLQRLFAEFAVRFNLSGLQIERIMVDGAHVCAICRVPTASGKSVVEFIEHAVFEDERAVELRIYMHHLGDLVESVA</sequence>
<proteinExistence type="predicted"/>
<dbReference type="Pfam" id="PF12680">
    <property type="entry name" value="SnoaL_2"/>
    <property type="match status" value="1"/>
</dbReference>
<dbReference type="AlphaFoldDB" id="A0A7I7QHU6"/>
<accession>A0A7I7QHU6</accession>
<dbReference type="KEGG" id="msto:MSTO_60170"/>
<dbReference type="Gene3D" id="3.10.450.50">
    <property type="match status" value="1"/>
</dbReference>
<reference evidence="2 3" key="1">
    <citation type="journal article" date="2019" name="Emerg. Microbes Infect.">
        <title>Comprehensive subspecies identification of 175 nontuberculous mycobacteria species based on 7547 genomic profiles.</title>
        <authorList>
            <person name="Matsumoto Y."/>
            <person name="Kinjo T."/>
            <person name="Motooka D."/>
            <person name="Nabeya D."/>
            <person name="Jung N."/>
            <person name="Uechi K."/>
            <person name="Horii T."/>
            <person name="Iida T."/>
            <person name="Fujita J."/>
            <person name="Nakamura S."/>
        </authorList>
    </citation>
    <scope>NUCLEOTIDE SEQUENCE [LARGE SCALE GENOMIC DNA]</scope>
    <source>
        <strain evidence="2 3">JCM 17783</strain>
    </source>
</reference>
<dbReference type="InterPro" id="IPR032710">
    <property type="entry name" value="NTF2-like_dom_sf"/>
</dbReference>
<evidence type="ECO:0000313" key="3">
    <source>
        <dbReference type="Proteomes" id="UP000467130"/>
    </source>
</evidence>
<organism evidence="2 3">
    <name type="scientific">Mycobacterium stomatepiae</name>
    <dbReference type="NCBI Taxonomy" id="470076"/>
    <lineage>
        <taxon>Bacteria</taxon>
        <taxon>Bacillati</taxon>
        <taxon>Actinomycetota</taxon>
        <taxon>Actinomycetes</taxon>
        <taxon>Mycobacteriales</taxon>
        <taxon>Mycobacteriaceae</taxon>
        <taxon>Mycobacterium</taxon>
        <taxon>Mycobacterium simiae complex</taxon>
    </lineage>
</organism>
<feature type="domain" description="SnoaL-like" evidence="1">
    <location>
        <begin position="17"/>
        <end position="117"/>
    </location>
</feature>
<dbReference type="SUPFAM" id="SSF54427">
    <property type="entry name" value="NTF2-like"/>
    <property type="match status" value="1"/>
</dbReference>
<dbReference type="Proteomes" id="UP000467130">
    <property type="component" value="Chromosome"/>
</dbReference>
<keyword evidence="3" id="KW-1185">Reference proteome</keyword>
<protein>
    <recommendedName>
        <fullName evidence="1">SnoaL-like domain-containing protein</fullName>
    </recommendedName>
</protein>
<gene>
    <name evidence="2" type="ORF">MSTO_60170</name>
</gene>
<dbReference type="InterPro" id="IPR037401">
    <property type="entry name" value="SnoaL-like"/>
</dbReference>
<evidence type="ECO:0000259" key="1">
    <source>
        <dbReference type="Pfam" id="PF12680"/>
    </source>
</evidence>
<dbReference type="RefSeq" id="WP_163794230.1">
    <property type="nucleotide sequence ID" value="NZ_AP022587.1"/>
</dbReference>
<name>A0A7I7QHU6_9MYCO</name>